<comment type="caution">
    <text evidence="1">The sequence shown here is derived from an EMBL/GenBank/DDBJ whole genome shotgun (WGS) entry which is preliminary data.</text>
</comment>
<name>A0A212AH63_9RHOB</name>
<dbReference type="EMBL" id="NIPX01000081">
    <property type="protein sequence ID" value="OWJ80824.1"/>
    <property type="molecule type" value="Genomic_DNA"/>
</dbReference>
<dbReference type="RefSeq" id="WP_035747687.1">
    <property type="nucleotide sequence ID" value="NZ_JFGS01000107.1"/>
</dbReference>
<dbReference type="OrthoDB" id="74312at2"/>
<evidence type="ECO:0008006" key="3">
    <source>
        <dbReference type="Google" id="ProtNLM"/>
    </source>
</evidence>
<evidence type="ECO:0000313" key="2">
    <source>
        <dbReference type="Proteomes" id="UP000196640"/>
    </source>
</evidence>
<sequence length="137" mass="14835">MSEFLHAVRVDMRLFSVPALRFAAVLSFGLLAGCVEDGEAVTRASFEARGLDWPLTVDAGQLGCKGRNGFGAVWFKTKDGKAYAVNGIAQKDFAKLEPIWAVDEDSLRIIKLAGGKVDYLPRVSSGDLISEGLKLCR</sequence>
<organism evidence="1 2">
    <name type="scientific">Haematobacter missouriensis</name>
    <dbReference type="NCBI Taxonomy" id="366616"/>
    <lineage>
        <taxon>Bacteria</taxon>
        <taxon>Pseudomonadati</taxon>
        <taxon>Pseudomonadota</taxon>
        <taxon>Alphaproteobacteria</taxon>
        <taxon>Rhodobacterales</taxon>
        <taxon>Paracoccaceae</taxon>
        <taxon>Haematobacter</taxon>
    </lineage>
</organism>
<evidence type="ECO:0000313" key="1">
    <source>
        <dbReference type="EMBL" id="OWJ80824.1"/>
    </source>
</evidence>
<protein>
    <recommendedName>
        <fullName evidence="3">DUF2511 domain-containing protein</fullName>
    </recommendedName>
</protein>
<accession>A0A212AH63</accession>
<gene>
    <name evidence="1" type="ORF">CDV52_20930</name>
</gene>
<proteinExistence type="predicted"/>
<reference evidence="1 2" key="1">
    <citation type="submission" date="2016-11" db="EMBL/GenBank/DDBJ databases">
        <title>Comparison of Traditional DNA-DNA Hybridization with In Silico Genomic Analysis.</title>
        <authorList>
            <person name="Nicholson A.C."/>
            <person name="Sammons S."/>
            <person name="Humrighouse B.W."/>
            <person name="Graziano J."/>
            <person name="Lasker B."/>
            <person name="Whitney A.M."/>
            <person name="Mcquiston J.R."/>
        </authorList>
    </citation>
    <scope>NUCLEOTIDE SEQUENCE [LARGE SCALE GENOMIC DNA]</scope>
    <source>
        <strain evidence="1 2">H2381</strain>
    </source>
</reference>
<dbReference type="AlphaFoldDB" id="A0A212AH63"/>
<dbReference type="Proteomes" id="UP000196640">
    <property type="component" value="Unassembled WGS sequence"/>
</dbReference>